<dbReference type="RefSeq" id="XP_060336313.1">
    <property type="nucleotide sequence ID" value="XM_060471744.1"/>
</dbReference>
<comment type="caution">
    <text evidence="1">The sequence shown here is derived from an EMBL/GenBank/DDBJ whole genome shotgun (WGS) entry which is preliminary data.</text>
</comment>
<name>A0AA39NGL2_ARMTA</name>
<evidence type="ECO:0000313" key="2">
    <source>
        <dbReference type="Proteomes" id="UP001175211"/>
    </source>
</evidence>
<dbReference type="GeneID" id="85355292"/>
<evidence type="ECO:0000313" key="1">
    <source>
        <dbReference type="EMBL" id="KAK0465265.1"/>
    </source>
</evidence>
<organism evidence="1 2">
    <name type="scientific">Armillaria tabescens</name>
    <name type="common">Ringless honey mushroom</name>
    <name type="synonym">Agaricus tabescens</name>
    <dbReference type="NCBI Taxonomy" id="1929756"/>
    <lineage>
        <taxon>Eukaryota</taxon>
        <taxon>Fungi</taxon>
        <taxon>Dikarya</taxon>
        <taxon>Basidiomycota</taxon>
        <taxon>Agaricomycotina</taxon>
        <taxon>Agaricomycetes</taxon>
        <taxon>Agaricomycetidae</taxon>
        <taxon>Agaricales</taxon>
        <taxon>Marasmiineae</taxon>
        <taxon>Physalacriaceae</taxon>
        <taxon>Desarmillaria</taxon>
    </lineage>
</organism>
<feature type="non-terminal residue" evidence="1">
    <location>
        <position position="126"/>
    </location>
</feature>
<reference evidence="1" key="1">
    <citation type="submission" date="2023-06" db="EMBL/GenBank/DDBJ databases">
        <authorList>
            <consortium name="Lawrence Berkeley National Laboratory"/>
            <person name="Ahrendt S."/>
            <person name="Sahu N."/>
            <person name="Indic B."/>
            <person name="Wong-Bajracharya J."/>
            <person name="Merenyi Z."/>
            <person name="Ke H.-M."/>
            <person name="Monk M."/>
            <person name="Kocsube S."/>
            <person name="Drula E."/>
            <person name="Lipzen A."/>
            <person name="Balint B."/>
            <person name="Henrissat B."/>
            <person name="Andreopoulos B."/>
            <person name="Martin F.M."/>
            <person name="Harder C.B."/>
            <person name="Rigling D."/>
            <person name="Ford K.L."/>
            <person name="Foster G.D."/>
            <person name="Pangilinan J."/>
            <person name="Papanicolaou A."/>
            <person name="Barry K."/>
            <person name="LaButti K."/>
            <person name="Viragh M."/>
            <person name="Koriabine M."/>
            <person name="Yan M."/>
            <person name="Riley R."/>
            <person name="Champramary S."/>
            <person name="Plett K.L."/>
            <person name="Tsai I.J."/>
            <person name="Slot J."/>
            <person name="Sipos G."/>
            <person name="Plett J."/>
            <person name="Nagy L.G."/>
            <person name="Grigoriev I.V."/>
        </authorList>
    </citation>
    <scope>NUCLEOTIDE SEQUENCE</scope>
    <source>
        <strain evidence="1">CCBAS 213</strain>
    </source>
</reference>
<dbReference type="Proteomes" id="UP001175211">
    <property type="component" value="Unassembled WGS sequence"/>
</dbReference>
<dbReference type="AlphaFoldDB" id="A0AA39NGL2"/>
<protein>
    <submittedName>
        <fullName evidence="1">Uncharacterized protein</fullName>
    </submittedName>
</protein>
<sequence>MTAALLLSHLSHVYSHCPCFYLFSSILLLRVAAISALTSSFPVLIEAALSSFWPLSFSFLTLSLTGCPIVRTGSAAIYPTASSHPPCRIHYKCQSSLFFSAEARMSYCSWLGSFGRGTSLLRCRFL</sequence>
<dbReference type="EMBL" id="JAUEPS010000005">
    <property type="protein sequence ID" value="KAK0465265.1"/>
    <property type="molecule type" value="Genomic_DNA"/>
</dbReference>
<accession>A0AA39NGL2</accession>
<keyword evidence="2" id="KW-1185">Reference proteome</keyword>
<gene>
    <name evidence="1" type="ORF">EV420DRAFT_1513631</name>
</gene>
<proteinExistence type="predicted"/>